<dbReference type="PROSITE" id="PS01124">
    <property type="entry name" value="HTH_ARAC_FAMILY_2"/>
    <property type="match status" value="1"/>
</dbReference>
<dbReference type="SUPFAM" id="SSF46689">
    <property type="entry name" value="Homeodomain-like"/>
    <property type="match status" value="2"/>
</dbReference>
<evidence type="ECO:0000259" key="4">
    <source>
        <dbReference type="PROSITE" id="PS01124"/>
    </source>
</evidence>
<evidence type="ECO:0000313" key="6">
    <source>
        <dbReference type="Proteomes" id="UP000753802"/>
    </source>
</evidence>
<evidence type="ECO:0000256" key="3">
    <source>
        <dbReference type="ARBA" id="ARBA00023163"/>
    </source>
</evidence>
<dbReference type="Gene3D" id="2.60.120.10">
    <property type="entry name" value="Jelly Rolls"/>
    <property type="match status" value="1"/>
</dbReference>
<dbReference type="InterPro" id="IPR020449">
    <property type="entry name" value="Tscrpt_reg_AraC-type_HTH"/>
</dbReference>
<accession>A0ABW9ZQQ4</accession>
<comment type="caution">
    <text evidence="5">The sequence shown here is derived from an EMBL/GenBank/DDBJ whole genome shotgun (WGS) entry which is preliminary data.</text>
</comment>
<evidence type="ECO:0000256" key="1">
    <source>
        <dbReference type="ARBA" id="ARBA00023015"/>
    </source>
</evidence>
<dbReference type="PANTHER" id="PTHR43280:SF2">
    <property type="entry name" value="HTH-TYPE TRANSCRIPTIONAL REGULATOR EXSA"/>
    <property type="match status" value="1"/>
</dbReference>
<dbReference type="InterPro" id="IPR014710">
    <property type="entry name" value="RmlC-like_jellyroll"/>
</dbReference>
<name>A0ABW9ZQQ4_9BACT</name>
<dbReference type="PRINTS" id="PR00032">
    <property type="entry name" value="HTHARAC"/>
</dbReference>
<dbReference type="InterPro" id="IPR018062">
    <property type="entry name" value="HTH_AraC-typ_CS"/>
</dbReference>
<organism evidence="5 6">
    <name type="scientific">Sediminibacterium roseum</name>
    <dbReference type="NCBI Taxonomy" id="1978412"/>
    <lineage>
        <taxon>Bacteria</taxon>
        <taxon>Pseudomonadati</taxon>
        <taxon>Bacteroidota</taxon>
        <taxon>Chitinophagia</taxon>
        <taxon>Chitinophagales</taxon>
        <taxon>Chitinophagaceae</taxon>
        <taxon>Sediminibacterium</taxon>
    </lineage>
</organism>
<dbReference type="RefSeq" id="WP_161817758.1">
    <property type="nucleotide sequence ID" value="NZ_JAACJS010000011.1"/>
</dbReference>
<evidence type="ECO:0000313" key="5">
    <source>
        <dbReference type="EMBL" id="NCI49436.1"/>
    </source>
</evidence>
<dbReference type="InterPro" id="IPR018060">
    <property type="entry name" value="HTH_AraC"/>
</dbReference>
<keyword evidence="2" id="KW-0238">DNA-binding</keyword>
<dbReference type="InterPro" id="IPR009057">
    <property type="entry name" value="Homeodomain-like_sf"/>
</dbReference>
<dbReference type="Pfam" id="PF12833">
    <property type="entry name" value="HTH_18"/>
    <property type="match status" value="1"/>
</dbReference>
<reference evidence="5 6" key="1">
    <citation type="submission" date="2020-01" db="EMBL/GenBank/DDBJ databases">
        <title>Genome analysis.</title>
        <authorList>
            <person name="Wu S."/>
            <person name="Wang G."/>
        </authorList>
    </citation>
    <scope>NUCLEOTIDE SEQUENCE [LARGE SCALE GENOMIC DNA]</scope>
    <source>
        <strain evidence="5 6">SYL130</strain>
    </source>
</reference>
<keyword evidence="6" id="KW-1185">Reference proteome</keyword>
<gene>
    <name evidence="5" type="ORF">GWC95_05845</name>
</gene>
<dbReference type="SMART" id="SM00342">
    <property type="entry name" value="HTH_ARAC"/>
    <property type="match status" value="1"/>
</dbReference>
<dbReference type="InterPro" id="IPR011051">
    <property type="entry name" value="RmlC_Cupin_sf"/>
</dbReference>
<sequence length="300" mass="34637">MKVLQFTIPVAGNKNIILRHEVLPHFYPHLHRHDEIQLTWIKKGEGTLVVDNNMHPFSSNQIYYLGANQPHVFKSDPVYFKSKSKRKVESLTIHFNPNGKLSHLFSLEEMKAAVLFLQKHSNGFVVPDKHVDEVAQKMVAVSKSNGMDQLIAFVDLLKRFSTIARLKELSRSTALNTVSEHDGIRLSNIYHFIMANYAKQITLEDVAKQAHMTTQAFCRYFKKRTQHTFVSFLNEVRINEACKKLTMQDLHSVSISSIAYNCGFNTITNFNRVFRSVVGESPREYMDHYFKSTYEEPADH</sequence>
<proteinExistence type="predicted"/>
<dbReference type="EMBL" id="JAACJS010000011">
    <property type="protein sequence ID" value="NCI49436.1"/>
    <property type="molecule type" value="Genomic_DNA"/>
</dbReference>
<dbReference type="SUPFAM" id="SSF51182">
    <property type="entry name" value="RmlC-like cupins"/>
    <property type="match status" value="1"/>
</dbReference>
<dbReference type="Gene3D" id="1.10.10.60">
    <property type="entry name" value="Homeodomain-like"/>
    <property type="match status" value="2"/>
</dbReference>
<protein>
    <submittedName>
        <fullName evidence="5">AraC family transcriptional regulator</fullName>
    </submittedName>
</protein>
<dbReference type="Proteomes" id="UP000753802">
    <property type="component" value="Unassembled WGS sequence"/>
</dbReference>
<keyword evidence="3" id="KW-0804">Transcription</keyword>
<dbReference type="PANTHER" id="PTHR43280">
    <property type="entry name" value="ARAC-FAMILY TRANSCRIPTIONAL REGULATOR"/>
    <property type="match status" value="1"/>
</dbReference>
<evidence type="ECO:0000256" key="2">
    <source>
        <dbReference type="ARBA" id="ARBA00023125"/>
    </source>
</evidence>
<dbReference type="PROSITE" id="PS00041">
    <property type="entry name" value="HTH_ARAC_FAMILY_1"/>
    <property type="match status" value="1"/>
</dbReference>
<keyword evidence="1" id="KW-0805">Transcription regulation</keyword>
<feature type="domain" description="HTH araC/xylS-type" evidence="4">
    <location>
        <begin position="187"/>
        <end position="288"/>
    </location>
</feature>